<proteinExistence type="predicted"/>
<evidence type="ECO:0000259" key="1">
    <source>
        <dbReference type="Pfam" id="PF01431"/>
    </source>
</evidence>
<dbReference type="EMBL" id="BTSY01000007">
    <property type="protein sequence ID" value="GMT35621.1"/>
    <property type="molecule type" value="Genomic_DNA"/>
</dbReference>
<dbReference type="AlphaFoldDB" id="A0AAV5WUE5"/>
<dbReference type="PROSITE" id="PS51885">
    <property type="entry name" value="NEPRILYSIN"/>
    <property type="match status" value="1"/>
</dbReference>
<feature type="domain" description="Peptidase M13 C-terminal" evidence="1">
    <location>
        <begin position="17"/>
        <end position="198"/>
    </location>
</feature>
<dbReference type="InterPro" id="IPR000718">
    <property type="entry name" value="Peptidase_M13"/>
</dbReference>
<dbReference type="GO" id="GO:0004222">
    <property type="term" value="F:metalloendopeptidase activity"/>
    <property type="evidence" value="ECO:0007669"/>
    <property type="project" value="InterPro"/>
</dbReference>
<protein>
    <recommendedName>
        <fullName evidence="1">Peptidase M13 C-terminal domain-containing protein</fullName>
    </recommendedName>
</protein>
<feature type="non-terminal residue" evidence="2">
    <location>
        <position position="201"/>
    </location>
</feature>
<dbReference type="Proteomes" id="UP001432322">
    <property type="component" value="Unassembled WGS sequence"/>
</dbReference>
<sequence length="201" mass="22964">LQDQIASQRIAESLVYNAFNFVDVNTIVIMAPTFFPLTDNSSETTMLAFAGDILGHEMYHSFVTEALLNRSAEFRSEASCIQRHYNESCKMFAETNCNSGVKTFSEDGVDVEGLRAAYELLKQEYTESELKEFEYVDLNITREQSFFYSVAMRSCMEIKGRKYDEHSPDNVRVNALVSQMPEFSKAFECQEDDELYAHPVG</sequence>
<dbReference type="InterPro" id="IPR024079">
    <property type="entry name" value="MetalloPept_cat_dom_sf"/>
</dbReference>
<keyword evidence="3" id="KW-1185">Reference proteome</keyword>
<dbReference type="PANTHER" id="PTHR11733">
    <property type="entry name" value="ZINC METALLOPROTEASE FAMILY M13 NEPRILYSIN-RELATED"/>
    <property type="match status" value="1"/>
</dbReference>
<comment type="caution">
    <text evidence="2">The sequence shown here is derived from an EMBL/GenBank/DDBJ whole genome shotgun (WGS) entry which is preliminary data.</text>
</comment>
<gene>
    <name evidence="2" type="ORF">PFISCL1PPCAC_26918</name>
</gene>
<dbReference type="Gene3D" id="3.40.390.10">
    <property type="entry name" value="Collagenase (Catalytic Domain)"/>
    <property type="match status" value="1"/>
</dbReference>
<name>A0AAV5WUE5_9BILA</name>
<dbReference type="SUPFAM" id="SSF55486">
    <property type="entry name" value="Metalloproteases ('zincins'), catalytic domain"/>
    <property type="match status" value="1"/>
</dbReference>
<dbReference type="GO" id="GO:0005886">
    <property type="term" value="C:plasma membrane"/>
    <property type="evidence" value="ECO:0007669"/>
    <property type="project" value="TreeGrafter"/>
</dbReference>
<reference evidence="2" key="1">
    <citation type="submission" date="2023-10" db="EMBL/GenBank/DDBJ databases">
        <title>Genome assembly of Pristionchus species.</title>
        <authorList>
            <person name="Yoshida K."/>
            <person name="Sommer R.J."/>
        </authorList>
    </citation>
    <scope>NUCLEOTIDE SEQUENCE</scope>
    <source>
        <strain evidence="2">RS5133</strain>
    </source>
</reference>
<evidence type="ECO:0000313" key="2">
    <source>
        <dbReference type="EMBL" id="GMT35621.1"/>
    </source>
</evidence>
<dbReference type="Pfam" id="PF01431">
    <property type="entry name" value="Peptidase_M13"/>
    <property type="match status" value="1"/>
</dbReference>
<dbReference type="PANTHER" id="PTHR11733:SF208">
    <property type="entry name" value="PEPTIDASE M13 C-TERMINAL DOMAIN-CONTAINING PROTEIN"/>
    <property type="match status" value="1"/>
</dbReference>
<accession>A0AAV5WUE5</accession>
<dbReference type="GO" id="GO:0016485">
    <property type="term" value="P:protein processing"/>
    <property type="evidence" value="ECO:0007669"/>
    <property type="project" value="TreeGrafter"/>
</dbReference>
<organism evidence="2 3">
    <name type="scientific">Pristionchus fissidentatus</name>
    <dbReference type="NCBI Taxonomy" id="1538716"/>
    <lineage>
        <taxon>Eukaryota</taxon>
        <taxon>Metazoa</taxon>
        <taxon>Ecdysozoa</taxon>
        <taxon>Nematoda</taxon>
        <taxon>Chromadorea</taxon>
        <taxon>Rhabditida</taxon>
        <taxon>Rhabditina</taxon>
        <taxon>Diplogasteromorpha</taxon>
        <taxon>Diplogasteroidea</taxon>
        <taxon>Neodiplogasteridae</taxon>
        <taxon>Pristionchus</taxon>
    </lineage>
</organism>
<dbReference type="InterPro" id="IPR018497">
    <property type="entry name" value="Peptidase_M13_C"/>
</dbReference>
<feature type="non-terminal residue" evidence="2">
    <location>
        <position position="1"/>
    </location>
</feature>
<evidence type="ECO:0000313" key="3">
    <source>
        <dbReference type="Proteomes" id="UP001432322"/>
    </source>
</evidence>